<keyword evidence="2" id="KW-1185">Reference proteome</keyword>
<protein>
    <submittedName>
        <fullName evidence="1">5'-nucleotidase surE</fullName>
    </submittedName>
</protein>
<organism evidence="1 2">
    <name type="scientific">Gossypium arboreum</name>
    <name type="common">Tree cotton</name>
    <name type="synonym">Gossypium nanking</name>
    <dbReference type="NCBI Taxonomy" id="29729"/>
    <lineage>
        <taxon>Eukaryota</taxon>
        <taxon>Viridiplantae</taxon>
        <taxon>Streptophyta</taxon>
        <taxon>Embryophyta</taxon>
        <taxon>Tracheophyta</taxon>
        <taxon>Spermatophyta</taxon>
        <taxon>Magnoliopsida</taxon>
        <taxon>eudicotyledons</taxon>
        <taxon>Gunneridae</taxon>
        <taxon>Pentapetalae</taxon>
        <taxon>rosids</taxon>
        <taxon>malvids</taxon>
        <taxon>Malvales</taxon>
        <taxon>Malvaceae</taxon>
        <taxon>Malvoideae</taxon>
        <taxon>Gossypium</taxon>
    </lineage>
</organism>
<dbReference type="EMBL" id="JRRC01440551">
    <property type="protein sequence ID" value="KHG05951.1"/>
    <property type="molecule type" value="Genomic_DNA"/>
</dbReference>
<name>A0A0B0N438_GOSAR</name>
<gene>
    <name evidence="1" type="ORF">F383_32494</name>
</gene>
<evidence type="ECO:0000313" key="1">
    <source>
        <dbReference type="EMBL" id="KHG05951.1"/>
    </source>
</evidence>
<evidence type="ECO:0000313" key="2">
    <source>
        <dbReference type="Proteomes" id="UP000032142"/>
    </source>
</evidence>
<reference evidence="2" key="1">
    <citation type="submission" date="2014-09" db="EMBL/GenBank/DDBJ databases">
        <authorList>
            <person name="Mudge J."/>
            <person name="Ramaraj T."/>
            <person name="Lindquist I.E."/>
            <person name="Bharti A.K."/>
            <person name="Sundararajan A."/>
            <person name="Cameron C.T."/>
            <person name="Woodward J.E."/>
            <person name="May G.D."/>
            <person name="Brubaker C."/>
            <person name="Broadhvest J."/>
            <person name="Wilkins T.A."/>
        </authorList>
    </citation>
    <scope>NUCLEOTIDE SEQUENCE</scope>
    <source>
        <strain evidence="2">cv. AKA8401</strain>
    </source>
</reference>
<sequence length="69" mass="7958">MPMPYPRYGFTWDHISMPIAQLWSYMGSHIDADSPAMVLHEITYRCQSHVPDMVLHGIVHNPNVMTFVS</sequence>
<dbReference type="AlphaFoldDB" id="A0A0B0N438"/>
<proteinExistence type="predicted"/>
<accession>A0A0B0N438</accession>
<dbReference type="Proteomes" id="UP000032142">
    <property type="component" value="Unassembled WGS sequence"/>
</dbReference>
<comment type="caution">
    <text evidence="1">The sequence shown here is derived from an EMBL/GenBank/DDBJ whole genome shotgun (WGS) entry which is preliminary data.</text>
</comment>